<feature type="domain" description="DUF8207" evidence="2">
    <location>
        <begin position="92"/>
        <end position="186"/>
    </location>
</feature>
<dbReference type="Proteomes" id="UP000475862">
    <property type="component" value="Unassembled WGS sequence"/>
</dbReference>
<sequence length="569" mass="65062">MGDDSTVLNELVIAKENTKRKFEALKRGDADIQSYVSQTFKPIIEPLNKLHNQSPKPQTSETSNDNDISNAVEDLATDNRTGIFRSLEEDEKDKIYGPRKKSDGVIKLGHEEVKFKNNEIIIKDSSYQLTPGLVELLFSRYPMQYTDNDLNTYKSILIQTSAHLTLDGKKIKQGGAKYKQIICKLFSSGTGVKLQTHNLVYWNDPNELVDRLRLLLASQSAGNTGVSNEILSIFEELYEAVRISTQKGVFTKGFLPNWSTEIFTIVKINKTEPPTYQLHHYHDEPIAGCFYTEEISKTNFPNDYLIEKIIRKKGNQIYVKWIGRCSEVNVLVSQLNNMSSDILDIHCILGVNNKYFIKEMSIADTETWTHQHFIFKHTSLKQDAKSRSVNSWLERLKHGLSLEYGDIEYGEIQKIFQSLTFDRIYVKSLQKQKIIEEFMPHTTVFNIENLESPRLCQLNGETLPCCIFHMDFNPQQCTLYKLFKYPHGNVSIMSPSEYIAIRLSYSILKVFDVNVVANCLVLEFRILSEVRDDINWSVDGLRALVLSSKNASRGFSGSITSSGYCIICL</sequence>
<dbReference type="PANTHER" id="PTHR35374:SF1">
    <property type="entry name" value="PROTEIN KINASE DOMAIN-CONTAINING PROTEIN"/>
    <property type="match status" value="1"/>
</dbReference>
<organism evidence="3 4">
    <name type="scientific">Aphis glycines</name>
    <name type="common">Soybean aphid</name>
    <dbReference type="NCBI Taxonomy" id="307491"/>
    <lineage>
        <taxon>Eukaryota</taxon>
        <taxon>Metazoa</taxon>
        <taxon>Ecdysozoa</taxon>
        <taxon>Arthropoda</taxon>
        <taxon>Hexapoda</taxon>
        <taxon>Insecta</taxon>
        <taxon>Pterygota</taxon>
        <taxon>Neoptera</taxon>
        <taxon>Paraneoptera</taxon>
        <taxon>Hemiptera</taxon>
        <taxon>Sternorrhyncha</taxon>
        <taxon>Aphidomorpha</taxon>
        <taxon>Aphidoidea</taxon>
        <taxon>Aphididae</taxon>
        <taxon>Aphidini</taxon>
        <taxon>Aphis</taxon>
        <taxon>Aphis</taxon>
    </lineage>
</organism>
<feature type="region of interest" description="Disordered" evidence="1">
    <location>
        <begin position="47"/>
        <end position="72"/>
    </location>
</feature>
<evidence type="ECO:0000313" key="4">
    <source>
        <dbReference type="Proteomes" id="UP000475862"/>
    </source>
</evidence>
<evidence type="ECO:0000259" key="2">
    <source>
        <dbReference type="Pfam" id="PF26634"/>
    </source>
</evidence>
<reference evidence="3 4" key="1">
    <citation type="submission" date="2019-08" db="EMBL/GenBank/DDBJ databases">
        <title>The genome of the soybean aphid Biotype 1, its phylome, world population structure and adaptation to the North American continent.</title>
        <authorList>
            <person name="Giordano R."/>
            <person name="Donthu R.K."/>
            <person name="Hernandez A.G."/>
            <person name="Wright C.L."/>
            <person name="Zimin A.V."/>
        </authorList>
    </citation>
    <scope>NUCLEOTIDE SEQUENCE [LARGE SCALE GENOMIC DNA]</scope>
    <source>
        <tissue evidence="3">Whole aphids</tissue>
    </source>
</reference>
<evidence type="ECO:0000256" key="1">
    <source>
        <dbReference type="SAM" id="MobiDB-lite"/>
    </source>
</evidence>
<evidence type="ECO:0000313" key="3">
    <source>
        <dbReference type="EMBL" id="KAE9522448.1"/>
    </source>
</evidence>
<dbReference type="PANTHER" id="PTHR35374">
    <property type="entry name" value="CYCLIN-DEPENDENT KINASE 11A-LIKE"/>
    <property type="match status" value="1"/>
</dbReference>
<keyword evidence="4" id="KW-1185">Reference proteome</keyword>
<protein>
    <recommendedName>
        <fullName evidence="2">DUF8207 domain-containing protein</fullName>
    </recommendedName>
</protein>
<feature type="compositionally biased region" description="Polar residues" evidence="1">
    <location>
        <begin position="50"/>
        <end position="69"/>
    </location>
</feature>
<dbReference type="EMBL" id="VYZN01001120">
    <property type="protein sequence ID" value="KAE9522448.1"/>
    <property type="molecule type" value="Genomic_DNA"/>
</dbReference>
<gene>
    <name evidence="3" type="ORF">AGLY_017109</name>
</gene>
<dbReference type="OrthoDB" id="6623418at2759"/>
<proteinExistence type="predicted"/>
<comment type="caution">
    <text evidence="3">The sequence shown here is derived from an EMBL/GenBank/DDBJ whole genome shotgun (WGS) entry which is preliminary data.</text>
</comment>
<dbReference type="AlphaFoldDB" id="A0A6G0SWB5"/>
<dbReference type="InterPro" id="IPR058520">
    <property type="entry name" value="DUF8207"/>
</dbReference>
<accession>A0A6G0SWB5</accession>
<dbReference type="Pfam" id="PF26634">
    <property type="entry name" value="DUF8207"/>
    <property type="match status" value="1"/>
</dbReference>
<name>A0A6G0SWB5_APHGL</name>